<evidence type="ECO:0000256" key="1">
    <source>
        <dbReference type="PIRNR" id="PIRNR026508"/>
    </source>
</evidence>
<dbReference type="PIRSF" id="PIRSF026508">
    <property type="entry name" value="TelA"/>
    <property type="match status" value="1"/>
</dbReference>
<dbReference type="AlphaFoldDB" id="A0A9E2KC03"/>
<proteinExistence type="inferred from homology"/>
<reference evidence="2" key="1">
    <citation type="journal article" date="2021" name="PeerJ">
        <title>Extensive microbial diversity within the chicken gut microbiome revealed by metagenomics and culture.</title>
        <authorList>
            <person name="Gilroy R."/>
            <person name="Ravi A."/>
            <person name="Getino M."/>
            <person name="Pursley I."/>
            <person name="Horton D.L."/>
            <person name="Alikhan N.F."/>
            <person name="Baker D."/>
            <person name="Gharbi K."/>
            <person name="Hall N."/>
            <person name="Watson M."/>
            <person name="Adriaenssens E.M."/>
            <person name="Foster-Nyarko E."/>
            <person name="Jarju S."/>
            <person name="Secka A."/>
            <person name="Antonio M."/>
            <person name="Oren A."/>
            <person name="Chaudhuri R.R."/>
            <person name="La Ragione R."/>
            <person name="Hildebrand F."/>
            <person name="Pallen M.J."/>
        </authorList>
    </citation>
    <scope>NUCLEOTIDE SEQUENCE</scope>
    <source>
        <strain evidence="2">B5-657</strain>
    </source>
</reference>
<protein>
    <submittedName>
        <fullName evidence="2">Toxic anion resistance protein</fullName>
    </submittedName>
</protein>
<comment type="similarity">
    <text evidence="1">Belongs to the TelA family.</text>
</comment>
<comment type="caution">
    <text evidence="2">The sequence shown here is derived from an EMBL/GenBank/DDBJ whole genome shotgun (WGS) entry which is preliminary data.</text>
</comment>
<dbReference type="EMBL" id="JAHLFQ010000082">
    <property type="protein sequence ID" value="MBU3803902.1"/>
    <property type="molecule type" value="Genomic_DNA"/>
</dbReference>
<sequence>MGITLNPTSNPISEQAQETTLETSILNGVDLEKTASPSSLAPVQEAEVANFTQNYKQKLRQLPEVEALTSEIHVDDLNTILVFGQQASEGISKVSDSLLSTMKTVDAEEAGEMIQQLTKVMDKFDIKELEDIKEPSGFQKLFNRAKNSIEALFQKYETMGTEVDKIYVILKKYEMQIEHANKNLKQMYDTNINYYQELEKYIVAGEMGLEELDTKLIPQYEQEALQSGDRLAMTTVESLKRTRDMLEQRVYDLQIAENIALQTIPMIQGIQYSNFNLIRKINSAFIITLPIFKQCLAQAVMLKRQELQAKSLKALDDKTNELLLRNAQNMATQTTTIARMAGTSSVQMETLEKTWQTIVSGIEQTRQIEEENHRQRIENSKKLENIKAEMLHVKKR</sequence>
<dbReference type="Proteomes" id="UP000824229">
    <property type="component" value="Unassembled WGS sequence"/>
</dbReference>
<accession>A0A9E2KC03</accession>
<gene>
    <name evidence="2" type="ORF">H9872_04000</name>
</gene>
<dbReference type="Pfam" id="PF05816">
    <property type="entry name" value="TelA"/>
    <property type="match status" value="1"/>
</dbReference>
<dbReference type="PANTHER" id="PTHR38432">
    <property type="entry name" value="TELA-LIKE PROTEIN SAOUHSC_01408"/>
    <property type="match status" value="1"/>
</dbReference>
<dbReference type="PANTHER" id="PTHR38432:SF2">
    <property type="entry name" value="TELLURITE RESISTANCE PROTEIN"/>
    <property type="match status" value="1"/>
</dbReference>
<dbReference type="InterPro" id="IPR008863">
    <property type="entry name" value="Toxic_anion-R_TelA"/>
</dbReference>
<organism evidence="2 3">
    <name type="scientific">Candidatus Cellulosilyticum pullistercoris</name>
    <dbReference type="NCBI Taxonomy" id="2838521"/>
    <lineage>
        <taxon>Bacteria</taxon>
        <taxon>Bacillati</taxon>
        <taxon>Bacillota</taxon>
        <taxon>Clostridia</taxon>
        <taxon>Lachnospirales</taxon>
        <taxon>Cellulosilyticaceae</taxon>
        <taxon>Cellulosilyticum</taxon>
    </lineage>
</organism>
<evidence type="ECO:0000313" key="3">
    <source>
        <dbReference type="Proteomes" id="UP000824229"/>
    </source>
</evidence>
<evidence type="ECO:0000313" key="2">
    <source>
        <dbReference type="EMBL" id="MBU3803902.1"/>
    </source>
</evidence>
<name>A0A9E2KC03_9FIRM</name>
<reference evidence="2" key="2">
    <citation type="submission" date="2021-04" db="EMBL/GenBank/DDBJ databases">
        <authorList>
            <person name="Gilroy R."/>
        </authorList>
    </citation>
    <scope>NUCLEOTIDE SEQUENCE</scope>
    <source>
        <strain evidence="2">B5-657</strain>
    </source>
</reference>